<dbReference type="NCBIfam" id="TIGR04183">
    <property type="entry name" value="Por_Secre_tail"/>
    <property type="match status" value="1"/>
</dbReference>
<dbReference type="Proteomes" id="UP001501556">
    <property type="component" value="Unassembled WGS sequence"/>
</dbReference>
<protein>
    <recommendedName>
        <fullName evidence="1">Secretion system C-terminal sorting domain-containing protein</fullName>
    </recommendedName>
</protein>
<comment type="caution">
    <text evidence="2">The sequence shown here is derived from an EMBL/GenBank/DDBJ whole genome shotgun (WGS) entry which is preliminary data.</text>
</comment>
<dbReference type="Gene3D" id="2.60.40.4070">
    <property type="match status" value="1"/>
</dbReference>
<dbReference type="Pfam" id="PF18962">
    <property type="entry name" value="Por_Secre_tail"/>
    <property type="match status" value="1"/>
</dbReference>
<feature type="domain" description="Secretion system C-terminal sorting" evidence="1">
    <location>
        <begin position="241"/>
        <end position="318"/>
    </location>
</feature>
<name>A0ABP7PM45_9BACT</name>
<sequence>MYGANTGTKLHLALAGTMERSGNGFAFYIDLPNATGVPVGTALPPIVSAIPANDNTFTRGGARLDLQADIAFNLKGDAAGQIPQLANYSSATVGTSVNLTVTAPAAGTAVAFPAAATVGTFSKFAGGRVAYKDSPDGKVLTNPGNANGGGVGSLALELELDRTALGLPSGASIVRVFGAYISASGFWSSDVIPEVLTGTTPNSSNFAFDPDFTQEAGTQAATFNVVLGTKQADEASVAMSVFPNPSNSQATVTYRVLNGAEYVNVVLTDLMGRTVRTLQDGKQAAGFQNIGLNSSTIAAGTYMVRVQVGDKVATRKVVLL</sequence>
<gene>
    <name evidence="2" type="ORF">GCM10022407_12330</name>
</gene>
<dbReference type="EMBL" id="BAABDI010000006">
    <property type="protein sequence ID" value="GAA3967721.1"/>
    <property type="molecule type" value="Genomic_DNA"/>
</dbReference>
<dbReference type="InterPro" id="IPR026444">
    <property type="entry name" value="Secre_tail"/>
</dbReference>
<evidence type="ECO:0000313" key="2">
    <source>
        <dbReference type="EMBL" id="GAA3967721.1"/>
    </source>
</evidence>
<keyword evidence="3" id="KW-1185">Reference proteome</keyword>
<evidence type="ECO:0000313" key="3">
    <source>
        <dbReference type="Proteomes" id="UP001501556"/>
    </source>
</evidence>
<reference evidence="3" key="1">
    <citation type="journal article" date="2019" name="Int. J. Syst. Evol. Microbiol.">
        <title>The Global Catalogue of Microorganisms (GCM) 10K type strain sequencing project: providing services to taxonomists for standard genome sequencing and annotation.</title>
        <authorList>
            <consortium name="The Broad Institute Genomics Platform"/>
            <consortium name="The Broad Institute Genome Sequencing Center for Infectious Disease"/>
            <person name="Wu L."/>
            <person name="Ma J."/>
        </authorList>
    </citation>
    <scope>NUCLEOTIDE SEQUENCE [LARGE SCALE GENOMIC DNA]</scope>
    <source>
        <strain evidence="3">JCM 17217</strain>
    </source>
</reference>
<organism evidence="2 3">
    <name type="scientific">Hymenobacter antarcticus</name>
    <dbReference type="NCBI Taxonomy" id="486270"/>
    <lineage>
        <taxon>Bacteria</taxon>
        <taxon>Pseudomonadati</taxon>
        <taxon>Bacteroidota</taxon>
        <taxon>Cytophagia</taxon>
        <taxon>Cytophagales</taxon>
        <taxon>Hymenobacteraceae</taxon>
        <taxon>Hymenobacter</taxon>
    </lineage>
</organism>
<proteinExistence type="predicted"/>
<evidence type="ECO:0000259" key="1">
    <source>
        <dbReference type="Pfam" id="PF18962"/>
    </source>
</evidence>
<accession>A0ABP7PM45</accession>